<keyword evidence="2" id="KW-0342">GTP-binding</keyword>
<keyword evidence="4" id="KW-1185">Reference proteome</keyword>
<dbReference type="InterPro" id="IPR027417">
    <property type="entry name" value="P-loop_NTPase"/>
</dbReference>
<evidence type="ECO:0000256" key="1">
    <source>
        <dbReference type="ARBA" id="ARBA00022741"/>
    </source>
</evidence>
<gene>
    <name evidence="3" type="ORF">GCM10022279_27030</name>
</gene>
<organism evidence="3 4">
    <name type="scientific">Comamonas faecalis</name>
    <dbReference type="NCBI Taxonomy" id="1387849"/>
    <lineage>
        <taxon>Bacteria</taxon>
        <taxon>Pseudomonadati</taxon>
        <taxon>Pseudomonadota</taxon>
        <taxon>Betaproteobacteria</taxon>
        <taxon>Burkholderiales</taxon>
        <taxon>Comamonadaceae</taxon>
        <taxon>Comamonas</taxon>
    </lineage>
</organism>
<accession>A0ABP7RT28</accession>
<comment type="caution">
    <text evidence="3">The sequence shown here is derived from an EMBL/GenBank/DDBJ whole genome shotgun (WGS) entry which is preliminary data.</text>
</comment>
<evidence type="ECO:0000256" key="2">
    <source>
        <dbReference type="ARBA" id="ARBA00023134"/>
    </source>
</evidence>
<keyword evidence="1" id="KW-0547">Nucleotide-binding</keyword>
<evidence type="ECO:0000313" key="4">
    <source>
        <dbReference type="Proteomes" id="UP001501627"/>
    </source>
</evidence>
<name>A0ABP7RT28_9BURK</name>
<dbReference type="Proteomes" id="UP001501627">
    <property type="component" value="Unassembled WGS sequence"/>
</dbReference>
<dbReference type="PANTHER" id="PTHR45782">
    <property type="entry name" value="MITOCHONDRIAL RIBOSOME-ASSOCIATED GTPASE 1"/>
    <property type="match status" value="1"/>
</dbReference>
<sequence length="94" mass="10098">MAIQWFPGHMHLTRKAIAERIKDIDVVIELLDARLPGTSANPLLAELTAPACPQPDLPLQQLRHMRAQTGQHLVGKPGVVLEPAVVARAGVGQG</sequence>
<evidence type="ECO:0008006" key="5">
    <source>
        <dbReference type="Google" id="ProtNLM"/>
    </source>
</evidence>
<dbReference type="Gene3D" id="3.40.50.300">
    <property type="entry name" value="P-loop containing nucleotide triphosphate hydrolases"/>
    <property type="match status" value="1"/>
</dbReference>
<dbReference type="PANTHER" id="PTHR45782:SF4">
    <property type="entry name" value="MITOCHONDRIAL RIBOSOME-ASSOCIATED GTPASE 1"/>
    <property type="match status" value="1"/>
</dbReference>
<proteinExistence type="predicted"/>
<evidence type="ECO:0000313" key="3">
    <source>
        <dbReference type="EMBL" id="GAA4001691.1"/>
    </source>
</evidence>
<dbReference type="EMBL" id="BAABBP010000029">
    <property type="protein sequence ID" value="GAA4001691.1"/>
    <property type="molecule type" value="Genomic_DNA"/>
</dbReference>
<protein>
    <recommendedName>
        <fullName evidence="5">Ribosome biogenesis GTPase YlqF</fullName>
    </recommendedName>
</protein>
<reference evidence="4" key="1">
    <citation type="journal article" date="2019" name="Int. J. Syst. Evol. Microbiol.">
        <title>The Global Catalogue of Microorganisms (GCM) 10K type strain sequencing project: providing services to taxonomists for standard genome sequencing and annotation.</title>
        <authorList>
            <consortium name="The Broad Institute Genomics Platform"/>
            <consortium name="The Broad Institute Genome Sequencing Center for Infectious Disease"/>
            <person name="Wu L."/>
            <person name="Ma J."/>
        </authorList>
    </citation>
    <scope>NUCLEOTIDE SEQUENCE [LARGE SCALE GENOMIC DNA]</scope>
    <source>
        <strain evidence="4">JCM 17561</strain>
    </source>
</reference>